<protein>
    <submittedName>
        <fullName evidence="1">Uncharacterized protein</fullName>
    </submittedName>
</protein>
<comment type="caution">
    <text evidence="1">The sequence shown here is derived from an EMBL/GenBank/DDBJ whole genome shotgun (WGS) entry which is preliminary data.</text>
</comment>
<evidence type="ECO:0000313" key="1">
    <source>
        <dbReference type="EMBL" id="GJU01478.1"/>
    </source>
</evidence>
<sequence length="112" mass="12580">MITAGRPLKAAAYAWRGFQKIEWLESVVVKDVDAGRKIFAVKAFVKPQRRENNNKVQLNKWNEKQKERAGVLASLHVGQKVHIVCPYYDVSGLALFSIFSDDAEKIISSSAC</sequence>
<gene>
    <name evidence="1" type="ORF">Tco_1111816</name>
</gene>
<name>A0ABQ5IMS3_9ASTR</name>
<organism evidence="1 2">
    <name type="scientific">Tanacetum coccineum</name>
    <dbReference type="NCBI Taxonomy" id="301880"/>
    <lineage>
        <taxon>Eukaryota</taxon>
        <taxon>Viridiplantae</taxon>
        <taxon>Streptophyta</taxon>
        <taxon>Embryophyta</taxon>
        <taxon>Tracheophyta</taxon>
        <taxon>Spermatophyta</taxon>
        <taxon>Magnoliopsida</taxon>
        <taxon>eudicotyledons</taxon>
        <taxon>Gunneridae</taxon>
        <taxon>Pentapetalae</taxon>
        <taxon>asterids</taxon>
        <taxon>campanulids</taxon>
        <taxon>Asterales</taxon>
        <taxon>Asteraceae</taxon>
        <taxon>Asteroideae</taxon>
        <taxon>Anthemideae</taxon>
        <taxon>Anthemidinae</taxon>
        <taxon>Tanacetum</taxon>
    </lineage>
</organism>
<keyword evidence="2" id="KW-1185">Reference proteome</keyword>
<accession>A0ABQ5IMS3</accession>
<dbReference type="Proteomes" id="UP001151760">
    <property type="component" value="Unassembled WGS sequence"/>
</dbReference>
<reference evidence="1" key="1">
    <citation type="journal article" date="2022" name="Int. J. Mol. Sci.">
        <title>Draft Genome of Tanacetum Coccineum: Genomic Comparison of Closely Related Tanacetum-Family Plants.</title>
        <authorList>
            <person name="Yamashiro T."/>
            <person name="Shiraishi A."/>
            <person name="Nakayama K."/>
            <person name="Satake H."/>
        </authorList>
    </citation>
    <scope>NUCLEOTIDE SEQUENCE</scope>
</reference>
<evidence type="ECO:0000313" key="2">
    <source>
        <dbReference type="Proteomes" id="UP001151760"/>
    </source>
</evidence>
<proteinExistence type="predicted"/>
<reference evidence="1" key="2">
    <citation type="submission" date="2022-01" db="EMBL/GenBank/DDBJ databases">
        <authorList>
            <person name="Yamashiro T."/>
            <person name="Shiraishi A."/>
            <person name="Satake H."/>
            <person name="Nakayama K."/>
        </authorList>
    </citation>
    <scope>NUCLEOTIDE SEQUENCE</scope>
</reference>
<dbReference type="EMBL" id="BQNB010020968">
    <property type="protein sequence ID" value="GJU01478.1"/>
    <property type="molecule type" value="Genomic_DNA"/>
</dbReference>